<feature type="region of interest" description="Disordered" evidence="6">
    <location>
        <begin position="1"/>
        <end position="49"/>
    </location>
</feature>
<dbReference type="GO" id="GO:0005840">
    <property type="term" value="C:ribosome"/>
    <property type="evidence" value="ECO:0007669"/>
    <property type="project" value="UniProtKB-KW"/>
</dbReference>
<dbReference type="PROSITE" id="PS00784">
    <property type="entry name" value="RIBOSOMAL_L34"/>
    <property type="match status" value="1"/>
</dbReference>
<dbReference type="GO" id="GO:0003735">
    <property type="term" value="F:structural constituent of ribosome"/>
    <property type="evidence" value="ECO:0007669"/>
    <property type="project" value="InterPro"/>
</dbReference>
<dbReference type="InterPro" id="IPR020939">
    <property type="entry name" value="Ribosomal_bL34_CS"/>
</dbReference>
<evidence type="ECO:0000256" key="4">
    <source>
        <dbReference type="ARBA" id="ARBA00035177"/>
    </source>
</evidence>
<dbReference type="Proteomes" id="UP000178313">
    <property type="component" value="Unassembled WGS sequence"/>
</dbReference>
<accession>A0A1F8AYA9</accession>
<dbReference type="NCBIfam" id="TIGR01030">
    <property type="entry name" value="rpmH_bact"/>
    <property type="match status" value="1"/>
</dbReference>
<organism evidence="7 8">
    <name type="scientific">Candidatus Woesebacteria bacterium RIFCSPHIGHO2_12_FULL_46_16</name>
    <dbReference type="NCBI Taxonomy" id="1802513"/>
    <lineage>
        <taxon>Bacteria</taxon>
        <taxon>Candidatus Woeseibacteriota</taxon>
    </lineage>
</organism>
<evidence type="ECO:0000313" key="8">
    <source>
        <dbReference type="Proteomes" id="UP000178313"/>
    </source>
</evidence>
<dbReference type="InterPro" id="IPR000271">
    <property type="entry name" value="Ribosomal_bL34"/>
</dbReference>
<proteinExistence type="inferred from homology"/>
<protein>
    <recommendedName>
        <fullName evidence="4 5">Large ribosomal subunit protein bL34</fullName>
    </recommendedName>
</protein>
<feature type="compositionally biased region" description="Basic residues" evidence="6">
    <location>
        <begin position="11"/>
        <end position="49"/>
    </location>
</feature>
<evidence type="ECO:0000313" key="7">
    <source>
        <dbReference type="EMBL" id="OGM56208.1"/>
    </source>
</evidence>
<dbReference type="HAMAP" id="MF_00391">
    <property type="entry name" value="Ribosomal_bL34"/>
    <property type="match status" value="1"/>
</dbReference>
<sequence length="49" mass="5792">MATKRTYQPSKTKRRRTHGFRARNKTKTGRLVLKRRRLKGRKRLTPAGA</sequence>
<dbReference type="Gene3D" id="1.10.287.3980">
    <property type="match status" value="1"/>
</dbReference>
<evidence type="ECO:0000256" key="1">
    <source>
        <dbReference type="ARBA" id="ARBA00010111"/>
    </source>
</evidence>
<evidence type="ECO:0000256" key="2">
    <source>
        <dbReference type="ARBA" id="ARBA00022980"/>
    </source>
</evidence>
<evidence type="ECO:0000256" key="6">
    <source>
        <dbReference type="SAM" id="MobiDB-lite"/>
    </source>
</evidence>
<dbReference type="PANTHER" id="PTHR14503:SF4">
    <property type="entry name" value="LARGE RIBOSOMAL SUBUNIT PROTEIN BL34M"/>
    <property type="match status" value="1"/>
</dbReference>
<evidence type="ECO:0000256" key="5">
    <source>
        <dbReference type="HAMAP-Rule" id="MF_00391"/>
    </source>
</evidence>
<keyword evidence="3 5" id="KW-0687">Ribonucleoprotein</keyword>
<dbReference type="GO" id="GO:1990904">
    <property type="term" value="C:ribonucleoprotein complex"/>
    <property type="evidence" value="ECO:0007669"/>
    <property type="project" value="UniProtKB-KW"/>
</dbReference>
<reference evidence="7 8" key="1">
    <citation type="journal article" date="2016" name="Nat. Commun.">
        <title>Thousands of microbial genomes shed light on interconnected biogeochemical processes in an aquifer system.</title>
        <authorList>
            <person name="Anantharaman K."/>
            <person name="Brown C.T."/>
            <person name="Hug L.A."/>
            <person name="Sharon I."/>
            <person name="Castelle C.J."/>
            <person name="Probst A.J."/>
            <person name="Thomas B.C."/>
            <person name="Singh A."/>
            <person name="Wilkins M.J."/>
            <person name="Karaoz U."/>
            <person name="Brodie E.L."/>
            <person name="Williams K.H."/>
            <person name="Hubbard S.S."/>
            <person name="Banfield J.F."/>
        </authorList>
    </citation>
    <scope>NUCLEOTIDE SEQUENCE [LARGE SCALE GENOMIC DNA]</scope>
</reference>
<comment type="similarity">
    <text evidence="1 5">Belongs to the bacterial ribosomal protein bL34 family.</text>
</comment>
<comment type="caution">
    <text evidence="7">The sequence shown here is derived from an EMBL/GenBank/DDBJ whole genome shotgun (WGS) entry which is preliminary data.</text>
</comment>
<dbReference type="Pfam" id="PF00468">
    <property type="entry name" value="Ribosomal_L34"/>
    <property type="match status" value="1"/>
</dbReference>
<dbReference type="EMBL" id="MGGZ01000037">
    <property type="protein sequence ID" value="OGM56208.1"/>
    <property type="molecule type" value="Genomic_DNA"/>
</dbReference>
<dbReference type="GO" id="GO:0006412">
    <property type="term" value="P:translation"/>
    <property type="evidence" value="ECO:0007669"/>
    <property type="project" value="UniProtKB-UniRule"/>
</dbReference>
<dbReference type="AlphaFoldDB" id="A0A1F8AYA9"/>
<name>A0A1F8AYA9_9BACT</name>
<dbReference type="STRING" id="1802513.A3E46_00710"/>
<dbReference type="FunFam" id="1.10.287.3980:FF:000001">
    <property type="entry name" value="Mitochondrial ribosomal protein L34"/>
    <property type="match status" value="1"/>
</dbReference>
<feature type="compositionally biased region" description="Polar residues" evidence="6">
    <location>
        <begin position="1"/>
        <end position="10"/>
    </location>
</feature>
<gene>
    <name evidence="5" type="primary">rpmH</name>
    <name evidence="7" type="ORF">A3E46_00710</name>
</gene>
<dbReference type="PANTHER" id="PTHR14503">
    <property type="entry name" value="MITOCHONDRIAL RIBOSOMAL PROTEIN 34 FAMILY MEMBER"/>
    <property type="match status" value="1"/>
</dbReference>
<evidence type="ECO:0000256" key="3">
    <source>
        <dbReference type="ARBA" id="ARBA00023274"/>
    </source>
</evidence>
<keyword evidence="2 5" id="KW-0689">Ribosomal protein</keyword>